<protein>
    <submittedName>
        <fullName evidence="2">UDP-N-acetylglucosamine 2-epimerase</fullName>
    </submittedName>
</protein>
<reference evidence="3" key="1">
    <citation type="submission" date="2015-07" db="EMBL/GenBank/DDBJ databases">
        <title>Fjat-14205 dsm 2895.</title>
        <authorList>
            <person name="Liu B."/>
            <person name="Wang J."/>
            <person name="Zhu Y."/>
            <person name="Liu G."/>
            <person name="Chen Q."/>
            <person name="Chen Z."/>
            <person name="Lan J."/>
            <person name="Che J."/>
            <person name="Ge C."/>
            <person name="Shi H."/>
            <person name="Pan Z."/>
            <person name="Liu X."/>
        </authorList>
    </citation>
    <scope>NUCLEOTIDE SEQUENCE [LARGE SCALE GENOMIC DNA]</scope>
    <source>
        <strain evidence="3">DSM 25560</strain>
    </source>
</reference>
<sequence>MHCPKKICVVTGTRAEYGLLKRIIKKIEFDNDLELQLVVTGMHLSPEFGYTVNEIVDDGFKTVEKIEILLSSDTSIGMAKSVALAILEFSPAFERLKPDIIVILGDRFEMLAVAQTALFLKIPLAHISGGEITEGAIDDSIRHAITKMSHLHFPANEEYRNRVIQLGEQPKFVFNVGDPGVENIRKMDFLTREELEQFFGMSLEKVFLITYHPTTLESDDASRQIKEVLTALDEFEDYNIIITKGNADTEGRILNKIIDEYAHLNSNRVKVYTSLGSLRYLSTLKYAKVVIGNSSSGIVEAPILKIPTVNIGNRQLGRAKSNTIIDCGNDFESIKNAIERAIQPEFVESFKELGLQYDGESTSEDIIRILKDVNLENIIQKKFYDK</sequence>
<keyword evidence="3" id="KW-1185">Reference proteome</keyword>
<dbReference type="SUPFAM" id="SSF53756">
    <property type="entry name" value="UDP-Glycosyltransferase/glycogen phosphorylase"/>
    <property type="match status" value="1"/>
</dbReference>
<accession>A0ABR5JWY1</accession>
<dbReference type="Gene3D" id="3.40.50.2000">
    <property type="entry name" value="Glycogen Phosphorylase B"/>
    <property type="match status" value="2"/>
</dbReference>
<dbReference type="EMBL" id="LGRV01000007">
    <property type="protein sequence ID" value="KOS66673.1"/>
    <property type="molecule type" value="Genomic_DNA"/>
</dbReference>
<dbReference type="NCBIfam" id="TIGR03568">
    <property type="entry name" value="NeuC_NnaA"/>
    <property type="match status" value="1"/>
</dbReference>
<feature type="domain" description="UDP-N-acetylglucosamine 2-epimerase" evidence="1">
    <location>
        <begin position="26"/>
        <end position="371"/>
    </location>
</feature>
<evidence type="ECO:0000259" key="1">
    <source>
        <dbReference type="Pfam" id="PF02350"/>
    </source>
</evidence>
<dbReference type="CDD" id="cd03786">
    <property type="entry name" value="GTB_UDP-GlcNAc_2-Epimerase"/>
    <property type="match status" value="1"/>
</dbReference>
<evidence type="ECO:0000313" key="3">
    <source>
        <dbReference type="Proteomes" id="UP000050668"/>
    </source>
</evidence>
<evidence type="ECO:0000313" key="2">
    <source>
        <dbReference type="EMBL" id="KOS66673.1"/>
    </source>
</evidence>
<dbReference type="RefSeq" id="WP_053585372.1">
    <property type="nucleotide sequence ID" value="NZ_LGRV01000007.1"/>
</dbReference>
<dbReference type="InterPro" id="IPR003331">
    <property type="entry name" value="UDP_GlcNAc_Epimerase_2_dom"/>
</dbReference>
<dbReference type="InterPro" id="IPR020004">
    <property type="entry name" value="UDP-GlcNAc_Epase"/>
</dbReference>
<dbReference type="PANTHER" id="PTHR43174">
    <property type="entry name" value="UDP-N-ACETYLGLUCOSAMINE 2-EPIMERASE"/>
    <property type="match status" value="1"/>
</dbReference>
<name>A0ABR5JWY1_9BACI</name>
<dbReference type="InterPro" id="IPR029767">
    <property type="entry name" value="WecB-like"/>
</dbReference>
<dbReference type="PANTHER" id="PTHR43174:SF3">
    <property type="entry name" value="UDP-N-ACETYLGLUCOSAMINE 2-EPIMERASE"/>
    <property type="match status" value="1"/>
</dbReference>
<dbReference type="Proteomes" id="UP000050668">
    <property type="component" value="Unassembled WGS sequence"/>
</dbReference>
<organism evidence="2 3">
    <name type="scientific">Lysinibacillus contaminans</name>
    <dbReference type="NCBI Taxonomy" id="1293441"/>
    <lineage>
        <taxon>Bacteria</taxon>
        <taxon>Bacillati</taxon>
        <taxon>Bacillota</taxon>
        <taxon>Bacilli</taxon>
        <taxon>Bacillales</taxon>
        <taxon>Bacillaceae</taxon>
        <taxon>Lysinibacillus</taxon>
    </lineage>
</organism>
<gene>
    <name evidence="2" type="ORF">AEA09_18235</name>
</gene>
<dbReference type="Pfam" id="PF02350">
    <property type="entry name" value="Epimerase_2"/>
    <property type="match status" value="1"/>
</dbReference>
<comment type="caution">
    <text evidence="2">The sequence shown here is derived from an EMBL/GenBank/DDBJ whole genome shotgun (WGS) entry which is preliminary data.</text>
</comment>
<proteinExistence type="predicted"/>